<dbReference type="GO" id="GO:0016020">
    <property type="term" value="C:membrane"/>
    <property type="evidence" value="ECO:0007669"/>
    <property type="project" value="UniProtKB-SubCell"/>
</dbReference>
<comment type="similarity">
    <text evidence="2">Belongs to the LemA family.</text>
</comment>
<gene>
    <name evidence="9" type="ORF">SAMN02745664_10572</name>
</gene>
<evidence type="ECO:0000256" key="6">
    <source>
        <dbReference type="SAM" id="Coils"/>
    </source>
</evidence>
<comment type="subcellular location">
    <subcellularLocation>
        <location evidence="1">Membrane</location>
        <topology evidence="1">Single-pass membrane protein</topology>
    </subcellularLocation>
</comment>
<evidence type="ECO:0000256" key="4">
    <source>
        <dbReference type="ARBA" id="ARBA00022989"/>
    </source>
</evidence>
<dbReference type="SUPFAM" id="SSF140478">
    <property type="entry name" value="LemA-like"/>
    <property type="match status" value="1"/>
</dbReference>
<dbReference type="PANTHER" id="PTHR34478">
    <property type="entry name" value="PROTEIN LEMA"/>
    <property type="match status" value="1"/>
</dbReference>
<reference evidence="10" key="1">
    <citation type="submission" date="2017-01" db="EMBL/GenBank/DDBJ databases">
        <authorList>
            <person name="Varghese N."/>
            <person name="Submissions S."/>
        </authorList>
    </citation>
    <scope>NUCLEOTIDE SEQUENCE [LARGE SCALE GENOMIC DNA]</scope>
    <source>
        <strain evidence="10">DSM 21768</strain>
    </source>
</reference>
<keyword evidence="6" id="KW-0175">Coiled coil</keyword>
<name>A0A1N7EJ30_9GAMM</name>
<evidence type="ECO:0000256" key="1">
    <source>
        <dbReference type="ARBA" id="ARBA00004167"/>
    </source>
</evidence>
<dbReference type="EMBL" id="FTNU01000005">
    <property type="protein sequence ID" value="SIR88057.1"/>
    <property type="molecule type" value="Genomic_DNA"/>
</dbReference>
<evidence type="ECO:0000256" key="5">
    <source>
        <dbReference type="ARBA" id="ARBA00023136"/>
    </source>
</evidence>
<feature type="compositionally biased region" description="Polar residues" evidence="7">
    <location>
        <begin position="221"/>
        <end position="234"/>
    </location>
</feature>
<keyword evidence="3 8" id="KW-0812">Transmembrane</keyword>
<accession>A0A1N7EJ30</accession>
<dbReference type="InterPro" id="IPR007156">
    <property type="entry name" value="MamQ_LemA"/>
</dbReference>
<feature type="region of interest" description="Disordered" evidence="7">
    <location>
        <begin position="214"/>
        <end position="234"/>
    </location>
</feature>
<keyword evidence="4 8" id="KW-1133">Transmembrane helix</keyword>
<dbReference type="Proteomes" id="UP000187495">
    <property type="component" value="Unassembled WGS sequence"/>
</dbReference>
<dbReference type="Pfam" id="PF04011">
    <property type="entry name" value="LemA"/>
    <property type="match status" value="1"/>
</dbReference>
<evidence type="ECO:0000256" key="3">
    <source>
        <dbReference type="ARBA" id="ARBA00022692"/>
    </source>
</evidence>
<feature type="transmembrane region" description="Helical" evidence="8">
    <location>
        <begin position="6"/>
        <end position="25"/>
    </location>
</feature>
<evidence type="ECO:0000256" key="2">
    <source>
        <dbReference type="ARBA" id="ARBA00008854"/>
    </source>
</evidence>
<dbReference type="InterPro" id="IPR023353">
    <property type="entry name" value="LemA-like_dom_sf"/>
</dbReference>
<dbReference type="PANTHER" id="PTHR34478:SF2">
    <property type="entry name" value="MEMBRANE PROTEIN"/>
    <property type="match status" value="1"/>
</dbReference>
<protein>
    <submittedName>
        <fullName evidence="9">Uncharacterized conserved protein</fullName>
    </submittedName>
</protein>
<evidence type="ECO:0000256" key="7">
    <source>
        <dbReference type="SAM" id="MobiDB-lite"/>
    </source>
</evidence>
<organism evidence="9 10">
    <name type="scientific">Moraxella cuniculi DSM 21768</name>
    <dbReference type="NCBI Taxonomy" id="1122245"/>
    <lineage>
        <taxon>Bacteria</taxon>
        <taxon>Pseudomonadati</taxon>
        <taxon>Pseudomonadota</taxon>
        <taxon>Gammaproteobacteria</taxon>
        <taxon>Moraxellales</taxon>
        <taxon>Moraxellaceae</taxon>
        <taxon>Moraxella</taxon>
    </lineage>
</organism>
<evidence type="ECO:0000256" key="8">
    <source>
        <dbReference type="SAM" id="Phobius"/>
    </source>
</evidence>
<keyword evidence="5 8" id="KW-0472">Membrane</keyword>
<dbReference type="RefSeq" id="WP_076555055.1">
    <property type="nucleotide sequence ID" value="NZ_FTNU01000005.1"/>
</dbReference>
<sequence length="234" mass="27207">MSLVISLLIIVIGLAVWLMSIYNNLQARMQDIRQQLSNLQAALKKRRDLIQQVYSIAKEYQDHEKTVQISISQNSSSLQDIRALSQSHPELRANQTYLHLMQQLEAVEQQILDRRIKYNETVNIYNRERNRFPAVLIAQKLSFGIAPYYEDNEDEFLHKAQVFERDDSEVLQQIMAKQTQSIGDAFNKIQDKAKQGLETGQELVNKNVEVLQRRQEYEKNPNVQSGNKDSTNQD</sequence>
<keyword evidence="10" id="KW-1185">Reference proteome</keyword>
<feature type="coiled-coil region" evidence="6">
    <location>
        <begin position="22"/>
        <end position="52"/>
    </location>
</feature>
<evidence type="ECO:0000313" key="10">
    <source>
        <dbReference type="Proteomes" id="UP000187495"/>
    </source>
</evidence>
<evidence type="ECO:0000313" key="9">
    <source>
        <dbReference type="EMBL" id="SIR88057.1"/>
    </source>
</evidence>
<dbReference type="Gene3D" id="1.20.1440.20">
    <property type="entry name" value="LemA-like domain"/>
    <property type="match status" value="1"/>
</dbReference>
<dbReference type="STRING" id="34061.B0189_03535"/>
<proteinExistence type="inferred from homology"/>
<dbReference type="AlphaFoldDB" id="A0A1N7EJ30"/>